<evidence type="ECO:0000313" key="19">
    <source>
        <dbReference type="Proteomes" id="UP000269793"/>
    </source>
</evidence>
<keyword evidence="6 9" id="KW-0862">Zinc</keyword>
<evidence type="ECO:0000256" key="9">
    <source>
        <dbReference type="PIRNR" id="PIRNR039133"/>
    </source>
</evidence>
<dbReference type="Gene3D" id="1.10.10.520">
    <property type="entry name" value="Ubiquitin activating enzymes (Uba3). Chain: B, domain 2"/>
    <property type="match status" value="1"/>
</dbReference>
<evidence type="ECO:0000256" key="5">
    <source>
        <dbReference type="ARBA" id="ARBA00022786"/>
    </source>
</evidence>
<dbReference type="UniPathway" id="UPA00886"/>
<keyword evidence="4 9" id="KW-0547">Nucleotide-binding</keyword>
<dbReference type="PANTHER" id="PTHR10953">
    <property type="entry name" value="UBIQUITIN-ACTIVATING ENZYME E1"/>
    <property type="match status" value="1"/>
</dbReference>
<dbReference type="FunFam" id="3.50.50.80:FF:000004">
    <property type="entry name" value="Ubiquitin-activating enzyme E1-like"/>
    <property type="match status" value="1"/>
</dbReference>
<dbReference type="GO" id="GO:0005524">
    <property type="term" value="F:ATP binding"/>
    <property type="evidence" value="ECO:0007669"/>
    <property type="project" value="UniProtKB-UniRule"/>
</dbReference>
<feature type="binding site" evidence="11">
    <location>
        <begin position="126"/>
        <end position="131"/>
    </location>
    <ligand>
        <name>ATP</name>
        <dbReference type="ChEBI" id="CHEBI:30616"/>
    </ligand>
</feature>
<comment type="pathway">
    <text evidence="1 9">Protein modification; protein sumoylation.</text>
</comment>
<dbReference type="STRING" id="425264.A0A3G2S1E2"/>
<dbReference type="InterPro" id="IPR045886">
    <property type="entry name" value="ThiF/MoeB/HesA"/>
</dbReference>
<dbReference type="InterPro" id="IPR030661">
    <property type="entry name" value="Uba2"/>
</dbReference>
<dbReference type="GO" id="GO:0046872">
    <property type="term" value="F:metal ion binding"/>
    <property type="evidence" value="ECO:0007669"/>
    <property type="project" value="UniProtKB-KW"/>
</dbReference>
<feature type="domain" description="Ubiquitin-activating enzyme SCCH" evidence="16">
    <location>
        <begin position="330"/>
        <end position="377"/>
    </location>
</feature>
<accession>A0A3G2S1E2</accession>
<gene>
    <name evidence="18" type="primary">uba2</name>
    <name evidence="18" type="ORF">DNF11_0349</name>
</gene>
<name>A0A3G2S1E2_MALR7</name>
<evidence type="ECO:0000256" key="4">
    <source>
        <dbReference type="ARBA" id="ARBA00022741"/>
    </source>
</evidence>
<dbReference type="Gene3D" id="3.50.50.80">
    <property type="entry name" value="Ubiquitin-activating enzyme E1, inactive adenylation domain, subdomain 1"/>
    <property type="match status" value="1"/>
</dbReference>
<dbReference type="SUPFAM" id="SSF69572">
    <property type="entry name" value="Activating enzymes of the ubiquitin-like proteins"/>
    <property type="match status" value="1"/>
</dbReference>
<dbReference type="Proteomes" id="UP000269793">
    <property type="component" value="Chromosome I"/>
</dbReference>
<dbReference type="InterPro" id="IPR023318">
    <property type="entry name" value="Ub_act_enz_dom_a_sf"/>
</dbReference>
<evidence type="ECO:0000256" key="1">
    <source>
        <dbReference type="ARBA" id="ARBA00004718"/>
    </source>
</evidence>
<dbReference type="Pfam" id="PF10585">
    <property type="entry name" value="UBA_E1_SCCH"/>
    <property type="match status" value="1"/>
</dbReference>
<evidence type="ECO:0000256" key="14">
    <source>
        <dbReference type="SAM" id="MobiDB-lite"/>
    </source>
</evidence>
<evidence type="ECO:0000256" key="12">
    <source>
        <dbReference type="PIRSR" id="PIRSR039133-3"/>
    </source>
</evidence>
<evidence type="ECO:0000256" key="13">
    <source>
        <dbReference type="PROSITE-ProRule" id="PRU10132"/>
    </source>
</evidence>
<dbReference type="OrthoDB" id="10255449at2759"/>
<feature type="binding site" evidence="12">
    <location>
        <position position="441"/>
    </location>
    <ligand>
        <name>Zn(2+)</name>
        <dbReference type="ChEBI" id="CHEBI:29105"/>
    </ligand>
</feature>
<feature type="compositionally biased region" description="Basic and acidic residues" evidence="14">
    <location>
        <begin position="572"/>
        <end position="582"/>
    </location>
</feature>
<dbReference type="InterPro" id="IPR000594">
    <property type="entry name" value="ThiF_NAD_FAD-bd"/>
</dbReference>
<feature type="domain" description="THIF-type NAD/FAD binding fold" evidence="15">
    <location>
        <begin position="13"/>
        <end position="440"/>
    </location>
</feature>
<keyword evidence="3 9" id="KW-0479">Metal-binding</keyword>
<dbReference type="EMBL" id="CP033148">
    <property type="protein sequence ID" value="AYO41299.1"/>
    <property type="molecule type" value="Genomic_DNA"/>
</dbReference>
<feature type="region of interest" description="Disordered" evidence="14">
    <location>
        <begin position="549"/>
        <end position="599"/>
    </location>
</feature>
<feature type="binding site" evidence="11">
    <location>
        <begin position="65"/>
        <end position="68"/>
    </location>
    <ligand>
        <name>ATP</name>
        <dbReference type="ChEBI" id="CHEBI:30616"/>
    </ligand>
</feature>
<feature type="binding site" evidence="12">
    <location>
        <position position="438"/>
    </location>
    <ligand>
        <name>Zn(2+)</name>
        <dbReference type="ChEBI" id="CHEBI:29105"/>
    </ligand>
</feature>
<evidence type="ECO:0000256" key="6">
    <source>
        <dbReference type="ARBA" id="ARBA00022833"/>
    </source>
</evidence>
<dbReference type="PIRSF" id="PIRSF039133">
    <property type="entry name" value="SUMO_E1B"/>
    <property type="match status" value="1"/>
</dbReference>
<feature type="binding site" evidence="11">
    <location>
        <position position="81"/>
    </location>
    <ligand>
        <name>ATP</name>
        <dbReference type="ChEBI" id="CHEBI:30616"/>
    </ligand>
</feature>
<dbReference type="GO" id="GO:0031510">
    <property type="term" value="C:SUMO activating enzyme complex"/>
    <property type="evidence" value="ECO:0007669"/>
    <property type="project" value="UniProtKB-UniRule"/>
</dbReference>
<feature type="binding site" evidence="11">
    <location>
        <position position="57"/>
    </location>
    <ligand>
        <name>ATP</name>
        <dbReference type="ChEBI" id="CHEBI:30616"/>
    </ligand>
</feature>
<dbReference type="InterPro" id="IPR028077">
    <property type="entry name" value="UAE_UbL_dom"/>
</dbReference>
<evidence type="ECO:0000256" key="3">
    <source>
        <dbReference type="ARBA" id="ARBA00022723"/>
    </source>
</evidence>
<dbReference type="InterPro" id="IPR033127">
    <property type="entry name" value="UBQ-activ_enz_E1_Cys_AS"/>
</dbReference>
<dbReference type="GO" id="GO:0016925">
    <property type="term" value="P:protein sumoylation"/>
    <property type="evidence" value="ECO:0007669"/>
    <property type="project" value="UniProtKB-UniRule"/>
</dbReference>
<feature type="binding site" evidence="11">
    <location>
        <begin position="33"/>
        <end position="38"/>
    </location>
    <ligand>
        <name>ATP</name>
        <dbReference type="ChEBI" id="CHEBI:30616"/>
    </ligand>
</feature>
<dbReference type="PANTHER" id="PTHR10953:SF5">
    <property type="entry name" value="SUMO-ACTIVATING ENZYME SUBUNIT 2"/>
    <property type="match status" value="1"/>
</dbReference>
<reference evidence="18 19" key="1">
    <citation type="submission" date="2018-10" db="EMBL/GenBank/DDBJ databases">
        <title>Complete genome sequence of Malassezia restricta CBS 7877.</title>
        <authorList>
            <person name="Morand S.C."/>
            <person name="Bertignac M."/>
            <person name="Iltis A."/>
            <person name="Kolder I."/>
            <person name="Pirovano W."/>
            <person name="Jourdain R."/>
            <person name="Clavaud C."/>
        </authorList>
    </citation>
    <scope>NUCLEOTIDE SEQUENCE [LARGE SCALE GENOMIC DNA]</scope>
    <source>
        <strain evidence="18 19">CBS 7877</strain>
    </source>
</reference>
<feature type="binding site" evidence="12">
    <location>
        <position position="167"/>
    </location>
    <ligand>
        <name>Zn(2+)</name>
        <dbReference type="ChEBI" id="CHEBI:29105"/>
    </ligand>
</feature>
<comment type="subunit">
    <text evidence="9">Heterodimer.</text>
</comment>
<dbReference type="PROSITE" id="PS00865">
    <property type="entry name" value="UBIQUITIN_ACTIVAT_2"/>
    <property type="match status" value="1"/>
</dbReference>
<dbReference type="GO" id="GO:0019948">
    <property type="term" value="F:SUMO activating enzyme activity"/>
    <property type="evidence" value="ECO:0007669"/>
    <property type="project" value="UniProtKB-UniRule"/>
</dbReference>
<dbReference type="VEuPathDB" id="FungiDB:DNF11_0349"/>
<dbReference type="AlphaFoldDB" id="A0A3G2S1E2"/>
<evidence type="ECO:0000259" key="16">
    <source>
        <dbReference type="Pfam" id="PF10585"/>
    </source>
</evidence>
<dbReference type="GO" id="GO:0005737">
    <property type="term" value="C:cytoplasm"/>
    <property type="evidence" value="ECO:0007669"/>
    <property type="project" value="TreeGrafter"/>
</dbReference>
<feature type="active site" description="Glycyl thioester intermediate" evidence="10 13">
    <location>
        <position position="182"/>
    </location>
</feature>
<feature type="domain" description="Ubiquitin/SUMO-activating enzyme ubiquitin-like" evidence="17">
    <location>
        <begin position="448"/>
        <end position="516"/>
    </location>
</feature>
<dbReference type="InterPro" id="IPR035985">
    <property type="entry name" value="Ubiquitin-activating_enz"/>
</dbReference>
<comment type="similarity">
    <text evidence="2 9">Belongs to the ubiquitin-activating E1 family.</text>
</comment>
<evidence type="ECO:0000259" key="15">
    <source>
        <dbReference type="Pfam" id="PF00899"/>
    </source>
</evidence>
<protein>
    <recommendedName>
        <fullName evidence="8 9">Ubiquitin-activating enzyme E1-like</fullName>
    </recommendedName>
</protein>
<dbReference type="InterPro" id="IPR042449">
    <property type="entry name" value="Ub-E1_IAD_1"/>
</dbReference>
<evidence type="ECO:0000313" key="18">
    <source>
        <dbReference type="EMBL" id="AYO41299.1"/>
    </source>
</evidence>
<feature type="binding site" evidence="12">
    <location>
        <position position="170"/>
    </location>
    <ligand>
        <name>Zn(2+)</name>
        <dbReference type="ChEBI" id="CHEBI:29105"/>
    </ligand>
</feature>
<evidence type="ECO:0000256" key="8">
    <source>
        <dbReference type="ARBA" id="ARBA00073512"/>
    </source>
</evidence>
<evidence type="ECO:0000256" key="7">
    <source>
        <dbReference type="ARBA" id="ARBA00022840"/>
    </source>
</evidence>
<proteinExistence type="inferred from homology"/>
<keyword evidence="7 9" id="KW-0067">ATP-binding</keyword>
<evidence type="ECO:0000256" key="10">
    <source>
        <dbReference type="PIRSR" id="PIRSR039133-1"/>
    </source>
</evidence>
<dbReference type="Gene3D" id="3.10.290.20">
    <property type="entry name" value="Ubiquitin-like 2 activating enzyme e1b. Chain: B, domain 3"/>
    <property type="match status" value="1"/>
</dbReference>
<dbReference type="Pfam" id="PF14732">
    <property type="entry name" value="UAE_UbL"/>
    <property type="match status" value="1"/>
</dbReference>
<evidence type="ECO:0000259" key="17">
    <source>
        <dbReference type="Pfam" id="PF14732"/>
    </source>
</evidence>
<dbReference type="Pfam" id="PF00899">
    <property type="entry name" value="ThiF"/>
    <property type="match status" value="1"/>
</dbReference>
<evidence type="ECO:0000256" key="2">
    <source>
        <dbReference type="ARBA" id="ARBA00005673"/>
    </source>
</evidence>
<dbReference type="InterPro" id="IPR019572">
    <property type="entry name" value="UBA_E1_SCCH"/>
</dbReference>
<keyword evidence="19" id="KW-1185">Reference proteome</keyword>
<organism evidence="18 19">
    <name type="scientific">Malassezia restricta (strain ATCC 96810 / NBRC 103918 / CBS 7877)</name>
    <name type="common">Seborrheic dermatitis infection agent</name>
    <dbReference type="NCBI Taxonomy" id="425264"/>
    <lineage>
        <taxon>Eukaryota</taxon>
        <taxon>Fungi</taxon>
        <taxon>Dikarya</taxon>
        <taxon>Basidiomycota</taxon>
        <taxon>Ustilaginomycotina</taxon>
        <taxon>Malasseziomycetes</taxon>
        <taxon>Malasseziales</taxon>
        <taxon>Malasseziaceae</taxon>
        <taxon>Malassezia</taxon>
    </lineage>
</organism>
<keyword evidence="5 9" id="KW-0833">Ubl conjugation pathway</keyword>
<evidence type="ECO:0000256" key="11">
    <source>
        <dbReference type="PIRSR" id="PIRSR039133-2"/>
    </source>
</evidence>
<sequence>MAGETSARYGAAVAALGGQEMERVRESRILIVGAGGIGCELLKNLVLTGVGHIDIIDLDTIELSNLNRQFLFHKKHINQSKAIVARDAASAFNPDVRIVAHHANIKSHQFDVAYYASFDVVLSALDNLDTRRWVNRMCVMARVPLIESGTAGFLGQVQPIRPSYTECYDCTEHPTPTTFPVCTIRSTPSTPVHCIVWAKSWLLPQLFGELDNSDEQEFSEAAKRGEDAAELQRLRQEAQQMLTYREQLYASLNAPQVVCERIFDKLYSVDIQRLLSMDDMWEHRTRPEPLTFASACRDTSSPTKSDAPTLRDRRQLTLAENAALFVETATALAKRAASGTPVAFDKDDDETLGFVTAAANLRARVYHIPEQTRFDTKQIAGNIIPAIATTNAIVAGLVVVEALHMLASRWSELRVVSLARRSTRLFTTFPCSLPNPKCGVCQDTYVRVFIDPESATLQHVLDAAHSYLGYEDDADLSISAGARILYDADLDDNLPKLLRDLHVHPGNTLSVVDENGVMSTAQFVLEGQSDTKTSPLYIEKAVQLGKRSCAEKEESDDEDDGVQVLESAPLKRARDADHENSTPKRIRAQNDTDDVIVLD</sequence>